<comment type="caution">
    <text evidence="3">The sequence shown here is derived from an EMBL/GenBank/DDBJ whole genome shotgun (WGS) entry which is preliminary data.</text>
</comment>
<dbReference type="AlphaFoldDB" id="A0AAD4F8Q4"/>
<sequence>MQQSIFITILSLVLAVSAVPAAANGGIKCSGGNEKQVCCTNEGLASVLSCRVTPLGSNCNGEVKCCNTDATEGSLVNLQLLNCGI</sequence>
<proteinExistence type="predicted"/>
<evidence type="ECO:0008006" key="5">
    <source>
        <dbReference type="Google" id="ProtNLM"/>
    </source>
</evidence>
<organism evidence="3 4">
    <name type="scientific">Alternaria panax</name>
    <dbReference type="NCBI Taxonomy" id="48097"/>
    <lineage>
        <taxon>Eukaryota</taxon>
        <taxon>Fungi</taxon>
        <taxon>Dikarya</taxon>
        <taxon>Ascomycota</taxon>
        <taxon>Pezizomycotina</taxon>
        <taxon>Dothideomycetes</taxon>
        <taxon>Pleosporomycetidae</taxon>
        <taxon>Pleosporales</taxon>
        <taxon>Pleosporineae</taxon>
        <taxon>Pleosporaceae</taxon>
        <taxon>Alternaria</taxon>
        <taxon>Alternaria sect. Panax</taxon>
    </lineage>
</organism>
<evidence type="ECO:0000313" key="4">
    <source>
        <dbReference type="Proteomes" id="UP001199106"/>
    </source>
</evidence>
<reference evidence="3" key="1">
    <citation type="submission" date="2021-07" db="EMBL/GenBank/DDBJ databases">
        <title>Genome Resource of American Ginseng Black Spot Pathogen Alternaria panax.</title>
        <authorList>
            <person name="Qiu C."/>
            <person name="Wang W."/>
            <person name="Liu Z."/>
        </authorList>
    </citation>
    <scope>NUCLEOTIDE SEQUENCE</scope>
    <source>
        <strain evidence="3">BNCC115425</strain>
    </source>
</reference>
<name>A0AAD4F8Q4_9PLEO</name>
<evidence type="ECO:0000256" key="1">
    <source>
        <dbReference type="ARBA" id="ARBA00023157"/>
    </source>
</evidence>
<gene>
    <name evidence="3" type="ORF">G6011_11800</name>
</gene>
<accession>A0AAD4F8Q4</accession>
<dbReference type="InterPro" id="IPR036686">
    <property type="entry name" value="Class_II_Hydrophobin_sf"/>
</dbReference>
<evidence type="ECO:0000313" key="3">
    <source>
        <dbReference type="EMBL" id="KAG9184970.1"/>
    </source>
</evidence>
<keyword evidence="1" id="KW-1015">Disulfide bond</keyword>
<feature type="signal peptide" evidence="2">
    <location>
        <begin position="1"/>
        <end position="18"/>
    </location>
</feature>
<protein>
    <recommendedName>
        <fullName evidence="5">Hydrophobin</fullName>
    </recommendedName>
</protein>
<feature type="chain" id="PRO_5041927982" description="Hydrophobin" evidence="2">
    <location>
        <begin position="19"/>
        <end position="85"/>
    </location>
</feature>
<keyword evidence="2" id="KW-0732">Signal</keyword>
<dbReference type="Pfam" id="PF22354">
    <property type="entry name" value="Eas"/>
    <property type="match status" value="1"/>
</dbReference>
<dbReference type="Proteomes" id="UP001199106">
    <property type="component" value="Unassembled WGS sequence"/>
</dbReference>
<dbReference type="Gene3D" id="3.20.120.10">
    <property type="entry name" value="Hydrophobin"/>
    <property type="match status" value="1"/>
</dbReference>
<dbReference type="EMBL" id="JAANER010000013">
    <property type="protein sequence ID" value="KAG9184970.1"/>
    <property type="molecule type" value="Genomic_DNA"/>
</dbReference>
<keyword evidence="4" id="KW-1185">Reference proteome</keyword>
<evidence type="ECO:0000256" key="2">
    <source>
        <dbReference type="SAM" id="SignalP"/>
    </source>
</evidence>
<dbReference type="GO" id="GO:0005576">
    <property type="term" value="C:extracellular region"/>
    <property type="evidence" value="ECO:0007669"/>
    <property type="project" value="InterPro"/>
</dbReference>